<dbReference type="VEuPathDB" id="CryptoDB:Vbra_13602"/>
<evidence type="ECO:0000259" key="1">
    <source>
        <dbReference type="Pfam" id="PF07534"/>
    </source>
</evidence>
<gene>
    <name evidence="2" type="ORF">Vbra_13602</name>
</gene>
<dbReference type="InterPro" id="IPR006571">
    <property type="entry name" value="TLDc_dom"/>
</dbReference>
<reference evidence="2 3" key="1">
    <citation type="submission" date="2014-11" db="EMBL/GenBank/DDBJ databases">
        <authorList>
            <person name="Zhu J."/>
            <person name="Qi W."/>
            <person name="Song R."/>
        </authorList>
    </citation>
    <scope>NUCLEOTIDE SEQUENCE [LARGE SCALE GENOMIC DNA]</scope>
</reference>
<proteinExistence type="predicted"/>
<dbReference type="Pfam" id="PF07534">
    <property type="entry name" value="TLD"/>
    <property type="match status" value="1"/>
</dbReference>
<name>A0A0G4EW39_VITBC</name>
<organism evidence="2 3">
    <name type="scientific">Vitrella brassicaformis (strain CCMP3155)</name>
    <dbReference type="NCBI Taxonomy" id="1169540"/>
    <lineage>
        <taxon>Eukaryota</taxon>
        <taxon>Sar</taxon>
        <taxon>Alveolata</taxon>
        <taxon>Colpodellida</taxon>
        <taxon>Vitrellaceae</taxon>
        <taxon>Vitrella</taxon>
    </lineage>
</organism>
<keyword evidence="3" id="KW-1185">Reference proteome</keyword>
<dbReference type="AlphaFoldDB" id="A0A0G4EW39"/>
<evidence type="ECO:0000313" key="2">
    <source>
        <dbReference type="EMBL" id="CEM02453.1"/>
    </source>
</evidence>
<dbReference type="EMBL" id="CDMY01000326">
    <property type="protein sequence ID" value="CEM02453.1"/>
    <property type="molecule type" value="Genomic_DNA"/>
</dbReference>
<accession>A0A0G4EW39</accession>
<evidence type="ECO:0000313" key="3">
    <source>
        <dbReference type="Proteomes" id="UP000041254"/>
    </source>
</evidence>
<sequence length="305" mass="34084">MEQCMRRYEGLLEGLRKQKEKMEAFLVAMRPFVKGDSSDEDTEVMTLGVSDEDVSVLRRTIALCGPDHVLVKRFDRTQWPDQEVRQTSLRLLQLIIDFARRLSVMPPSRFVHPPVVAPHEKAIFGVELGMYGLNTVPSNSTIIQTADEWLAVMKMADKRIAVAPSLLYKSSRDTFAYPSFLNKVEDKSGLLFALKQGDTHRFGAFIDGQIKPPHDPTHANFYKGVVKDIKDEPFGNVCIACGRLWLGFAQPGPAADLSSCQQWIAKKEVPDGYKGTTVNEEGAGTLARSMNFTCEEIEVWQVGSG</sequence>
<dbReference type="PhylomeDB" id="A0A0G4EW39"/>
<protein>
    <recommendedName>
        <fullName evidence="1">TLDc domain-containing protein</fullName>
    </recommendedName>
</protein>
<dbReference type="InParanoid" id="A0A0G4EW39"/>
<feature type="domain" description="TLDc" evidence="1">
    <location>
        <begin position="140"/>
        <end position="212"/>
    </location>
</feature>
<dbReference type="Proteomes" id="UP000041254">
    <property type="component" value="Unassembled WGS sequence"/>
</dbReference>